<proteinExistence type="predicted"/>
<evidence type="ECO:0000313" key="2">
    <source>
        <dbReference type="EMBL" id="MFC3964399.1"/>
    </source>
</evidence>
<keyword evidence="3" id="KW-1185">Reference proteome</keyword>
<keyword evidence="1" id="KW-0472">Membrane</keyword>
<feature type="transmembrane region" description="Helical" evidence="1">
    <location>
        <begin position="86"/>
        <end position="106"/>
    </location>
</feature>
<dbReference type="InterPro" id="IPR023124">
    <property type="entry name" value="DUF3239_dom_sf"/>
</dbReference>
<comment type="caution">
    <text evidence="2">The sequence shown here is derived from an EMBL/GenBank/DDBJ whole genome shotgun (WGS) entry which is preliminary data.</text>
</comment>
<dbReference type="Proteomes" id="UP001595696">
    <property type="component" value="Unassembled WGS sequence"/>
</dbReference>
<name>A0ABV8DXK9_9NOCA</name>
<protein>
    <submittedName>
        <fullName evidence="2">DUF3239 domain-containing protein</fullName>
    </submittedName>
</protein>
<evidence type="ECO:0000313" key="3">
    <source>
        <dbReference type="Proteomes" id="UP001595696"/>
    </source>
</evidence>
<dbReference type="EMBL" id="JBHSAX010000017">
    <property type="protein sequence ID" value="MFC3964399.1"/>
    <property type="molecule type" value="Genomic_DNA"/>
</dbReference>
<dbReference type="RefSeq" id="WP_378614157.1">
    <property type="nucleotide sequence ID" value="NZ_JBHSAX010000017.1"/>
</dbReference>
<accession>A0ABV8DXK9</accession>
<dbReference type="InterPro" id="IPR021632">
    <property type="entry name" value="DUF3239"/>
</dbReference>
<dbReference type="Pfam" id="PF11580">
    <property type="entry name" value="DUF3239"/>
    <property type="match status" value="1"/>
</dbReference>
<evidence type="ECO:0000256" key="1">
    <source>
        <dbReference type="SAM" id="Phobius"/>
    </source>
</evidence>
<organism evidence="2 3">
    <name type="scientific">Nocardia jiangsuensis</name>
    <dbReference type="NCBI Taxonomy" id="1691563"/>
    <lineage>
        <taxon>Bacteria</taxon>
        <taxon>Bacillati</taxon>
        <taxon>Actinomycetota</taxon>
        <taxon>Actinomycetes</taxon>
        <taxon>Mycobacteriales</taxon>
        <taxon>Nocardiaceae</taxon>
        <taxon>Nocardia</taxon>
    </lineage>
</organism>
<feature type="transmembrane region" description="Helical" evidence="1">
    <location>
        <begin position="28"/>
        <end position="47"/>
    </location>
</feature>
<reference evidence="3" key="1">
    <citation type="journal article" date="2019" name="Int. J. Syst. Evol. Microbiol.">
        <title>The Global Catalogue of Microorganisms (GCM) 10K type strain sequencing project: providing services to taxonomists for standard genome sequencing and annotation.</title>
        <authorList>
            <consortium name="The Broad Institute Genomics Platform"/>
            <consortium name="The Broad Institute Genome Sequencing Center for Infectious Disease"/>
            <person name="Wu L."/>
            <person name="Ma J."/>
        </authorList>
    </citation>
    <scope>NUCLEOTIDE SEQUENCE [LARGE SCALE GENOMIC DNA]</scope>
    <source>
        <strain evidence="3">CGMCC 4.7330</strain>
    </source>
</reference>
<keyword evidence="1" id="KW-0812">Transmembrane</keyword>
<gene>
    <name evidence="2" type="ORF">ACFO0B_20645</name>
</gene>
<keyword evidence="1" id="KW-1133">Transmembrane helix</keyword>
<sequence>MRRFEFAVDHRHAHAVNEVAAELRRRRLLAAVGAVLAGAATAWLVWLNHPWSYLLAVAFALGFVVAVWVVLWTGRLGTVDRLYEGELVPAVVSATLTTGLVLLALVNVAGPEAPGPRYALVTRKVRVLPGHRTAEGERVPAIAVRTDGAPRQVGQRWSMVSVMPIAWGTEDAAVLERARDAIGEAEWRLLTDNLDLAAKVRSSAFKRLLLDPQQLPDELGA</sequence>
<feature type="transmembrane region" description="Helical" evidence="1">
    <location>
        <begin position="53"/>
        <end position="74"/>
    </location>
</feature>
<dbReference type="Gene3D" id="2.40.410.10">
    <property type="entry name" value="putative membrane protein from Corynebacterium diphtheriae superfamily"/>
    <property type="match status" value="1"/>
</dbReference>